<proteinExistence type="inferred from homology"/>
<evidence type="ECO:0000256" key="5">
    <source>
        <dbReference type="ARBA" id="ARBA00022946"/>
    </source>
</evidence>
<dbReference type="Pfam" id="PF00676">
    <property type="entry name" value="E1_dh"/>
    <property type="match status" value="1"/>
</dbReference>
<keyword evidence="5" id="KW-0809">Transit peptide</keyword>
<comment type="similarity">
    <text evidence="3 9">Belongs to the BCKDHA family.</text>
</comment>
<dbReference type="InterPro" id="IPR001017">
    <property type="entry name" value="DH_E1"/>
</dbReference>
<keyword evidence="12" id="KW-1185">Reference proteome</keyword>
<dbReference type="GO" id="GO:0009083">
    <property type="term" value="P:branched-chain amino acid catabolic process"/>
    <property type="evidence" value="ECO:0007669"/>
    <property type="project" value="TreeGrafter"/>
</dbReference>
<evidence type="ECO:0000259" key="10">
    <source>
        <dbReference type="Pfam" id="PF00676"/>
    </source>
</evidence>
<dbReference type="Gene3D" id="3.40.50.970">
    <property type="match status" value="1"/>
</dbReference>
<keyword evidence="9" id="KW-0786">Thiamine pyrophosphate</keyword>
<gene>
    <name evidence="11" type="ORF">QBC37DRAFT_47719</name>
</gene>
<keyword evidence="4" id="KW-0479">Metal-binding</keyword>
<dbReference type="PANTHER" id="PTHR43380">
    <property type="entry name" value="2-OXOISOVALERATE DEHYDROGENASE SUBUNIT ALPHA, MITOCHONDRIAL"/>
    <property type="match status" value="1"/>
</dbReference>
<dbReference type="EMBL" id="MU858194">
    <property type="protein sequence ID" value="KAK4209777.1"/>
    <property type="molecule type" value="Genomic_DNA"/>
</dbReference>
<comment type="cofactor">
    <cofactor evidence="1 9">
        <name>thiamine diphosphate</name>
        <dbReference type="ChEBI" id="CHEBI:58937"/>
    </cofactor>
</comment>
<feature type="domain" description="Dehydrogenase E1 component" evidence="10">
    <location>
        <begin position="107"/>
        <end position="412"/>
    </location>
</feature>
<dbReference type="GO" id="GO:0003863">
    <property type="term" value="F:branched-chain 2-oxo acid dehydrogenase activity"/>
    <property type="evidence" value="ECO:0007669"/>
    <property type="project" value="UniProtKB-EC"/>
</dbReference>
<evidence type="ECO:0000256" key="1">
    <source>
        <dbReference type="ARBA" id="ARBA00001964"/>
    </source>
</evidence>
<comment type="function">
    <text evidence="9">The branched-chain alpha-keto dehydrogenase complex catalyzes the overall conversion of alpha-keto acids to acyl-CoA and CO(2). It contains multiple copies of three enzymatic components: branched-chain alpha-keto acid decarboxylase (E1), lipoamide acyltransferase (E2) and lipoamide dehydrogenase (E3).</text>
</comment>
<protein>
    <recommendedName>
        <fullName evidence="9">2-oxoisovalerate dehydrogenase subunit alpha</fullName>
        <ecNumber evidence="9">1.2.4.4</ecNumber>
    </recommendedName>
    <alternativeName>
        <fullName evidence="9">Branched-chain alpha-keto acid dehydrogenase E1 component alpha chain</fullName>
    </alternativeName>
</protein>
<dbReference type="FunFam" id="3.40.50.970:FF:000015">
    <property type="entry name" value="2-oxoisovalerate dehydrogenase subunit alpha"/>
    <property type="match status" value="1"/>
</dbReference>
<evidence type="ECO:0000256" key="4">
    <source>
        <dbReference type="ARBA" id="ARBA00022723"/>
    </source>
</evidence>
<evidence type="ECO:0000313" key="12">
    <source>
        <dbReference type="Proteomes" id="UP001301769"/>
    </source>
</evidence>
<evidence type="ECO:0000256" key="6">
    <source>
        <dbReference type="ARBA" id="ARBA00022958"/>
    </source>
</evidence>
<evidence type="ECO:0000256" key="7">
    <source>
        <dbReference type="ARBA" id="ARBA00023002"/>
    </source>
</evidence>
<comment type="caution">
    <text evidence="11">The sequence shown here is derived from an EMBL/GenBank/DDBJ whole genome shotgun (WGS) entry which is preliminary data.</text>
</comment>
<reference evidence="11" key="2">
    <citation type="submission" date="2023-05" db="EMBL/GenBank/DDBJ databases">
        <authorList>
            <consortium name="Lawrence Berkeley National Laboratory"/>
            <person name="Steindorff A."/>
            <person name="Hensen N."/>
            <person name="Bonometti L."/>
            <person name="Westerberg I."/>
            <person name="Brannstrom I.O."/>
            <person name="Guillou S."/>
            <person name="Cros-Aarteil S."/>
            <person name="Calhoun S."/>
            <person name="Haridas S."/>
            <person name="Kuo A."/>
            <person name="Mondo S."/>
            <person name="Pangilinan J."/>
            <person name="Riley R."/>
            <person name="Labutti K."/>
            <person name="Andreopoulos B."/>
            <person name="Lipzen A."/>
            <person name="Chen C."/>
            <person name="Yanf M."/>
            <person name="Daum C."/>
            <person name="Ng V."/>
            <person name="Clum A."/>
            <person name="Ohm R."/>
            <person name="Martin F."/>
            <person name="Silar P."/>
            <person name="Natvig D."/>
            <person name="Lalanne C."/>
            <person name="Gautier V."/>
            <person name="Ament-Velasquez S.L."/>
            <person name="Kruys A."/>
            <person name="Hutchinson M.I."/>
            <person name="Powell A.J."/>
            <person name="Barry K."/>
            <person name="Miller A.N."/>
            <person name="Grigoriev I.V."/>
            <person name="Debuchy R."/>
            <person name="Gladieux P."/>
            <person name="Thoren M.H."/>
            <person name="Johannesson H."/>
        </authorList>
    </citation>
    <scope>NUCLEOTIDE SEQUENCE</scope>
    <source>
        <strain evidence="11">PSN293</strain>
    </source>
</reference>
<evidence type="ECO:0000256" key="2">
    <source>
        <dbReference type="ARBA" id="ARBA00004305"/>
    </source>
</evidence>
<dbReference type="CDD" id="cd02000">
    <property type="entry name" value="TPP_E1_PDC_ADC_BCADC"/>
    <property type="match status" value="1"/>
</dbReference>
<dbReference type="AlphaFoldDB" id="A0AAN6Y459"/>
<reference evidence="11" key="1">
    <citation type="journal article" date="2023" name="Mol. Phylogenet. Evol.">
        <title>Genome-scale phylogeny and comparative genomics of the fungal order Sordariales.</title>
        <authorList>
            <person name="Hensen N."/>
            <person name="Bonometti L."/>
            <person name="Westerberg I."/>
            <person name="Brannstrom I.O."/>
            <person name="Guillou S."/>
            <person name="Cros-Aarteil S."/>
            <person name="Calhoun S."/>
            <person name="Haridas S."/>
            <person name="Kuo A."/>
            <person name="Mondo S."/>
            <person name="Pangilinan J."/>
            <person name="Riley R."/>
            <person name="LaButti K."/>
            <person name="Andreopoulos B."/>
            <person name="Lipzen A."/>
            <person name="Chen C."/>
            <person name="Yan M."/>
            <person name="Daum C."/>
            <person name="Ng V."/>
            <person name="Clum A."/>
            <person name="Steindorff A."/>
            <person name="Ohm R.A."/>
            <person name="Martin F."/>
            <person name="Silar P."/>
            <person name="Natvig D.O."/>
            <person name="Lalanne C."/>
            <person name="Gautier V."/>
            <person name="Ament-Velasquez S.L."/>
            <person name="Kruys A."/>
            <person name="Hutchinson M.I."/>
            <person name="Powell A.J."/>
            <person name="Barry K."/>
            <person name="Miller A.N."/>
            <person name="Grigoriev I.V."/>
            <person name="Debuchy R."/>
            <person name="Gladieux P."/>
            <person name="Hiltunen Thoren M."/>
            <person name="Johannesson H."/>
        </authorList>
    </citation>
    <scope>NUCLEOTIDE SEQUENCE</scope>
    <source>
        <strain evidence="11">PSN293</strain>
    </source>
</reference>
<dbReference type="GO" id="GO:0005759">
    <property type="term" value="C:mitochondrial matrix"/>
    <property type="evidence" value="ECO:0007669"/>
    <property type="project" value="UniProtKB-SubCell"/>
</dbReference>
<dbReference type="InterPro" id="IPR029061">
    <property type="entry name" value="THDP-binding"/>
</dbReference>
<accession>A0AAN6Y459</accession>
<keyword evidence="8" id="KW-0496">Mitochondrion</keyword>
<sequence>MKRVRLSASRPSALPSIPSSVSRPPFHVAAVSTQSLRKASSISQRPDSKHVSFPGAVKSAFSNTMHFEHPETYPALPTYRAVDQHGEIVDPSFKPDLSDEAVIKLYRDMLTISIMDLIMFDAQRQGRLSFYMVSAGEEAVSVGSASALTPDDVIFCQYREQGVFQQRGFKLSDFMNQLFANVKDPGRGRNMPVHYGSRELNIHTISSPLATQLPQASGAAYALKIQRMQDPTIPPRVVVGYFGEGAASEGDFHAALNMAATRACPVIFICRNNGYAISTPTLEQYRGDGIASRGIGYGIETIRVDGNDFWAVREATKKARELALQGGGKPVMIEAMTYRVSHHSTSDDSFAYRAKVEVEDWKRRDNPIARLRKWMEGRKIWDENKEKEARDSIRRDILKAFSEAEKEKKPPIRTMFEDIYEHLTPDLRQQMQELKSQLERYPEEYDLGDFEGGKDSL</sequence>
<dbReference type="EC" id="1.2.4.4" evidence="9"/>
<keyword evidence="7 9" id="KW-0560">Oxidoreductase</keyword>
<dbReference type="GO" id="GO:0046872">
    <property type="term" value="F:metal ion binding"/>
    <property type="evidence" value="ECO:0007669"/>
    <property type="project" value="UniProtKB-KW"/>
</dbReference>
<evidence type="ECO:0000313" key="11">
    <source>
        <dbReference type="EMBL" id="KAK4209777.1"/>
    </source>
</evidence>
<evidence type="ECO:0000256" key="8">
    <source>
        <dbReference type="ARBA" id="ARBA00023128"/>
    </source>
</evidence>
<evidence type="ECO:0000256" key="3">
    <source>
        <dbReference type="ARBA" id="ARBA00008646"/>
    </source>
</evidence>
<evidence type="ECO:0000256" key="9">
    <source>
        <dbReference type="RuleBase" id="RU365014"/>
    </source>
</evidence>
<dbReference type="SUPFAM" id="SSF52518">
    <property type="entry name" value="Thiamin diphosphate-binding fold (THDP-binding)"/>
    <property type="match status" value="1"/>
</dbReference>
<comment type="subcellular location">
    <subcellularLocation>
        <location evidence="2">Mitochondrion matrix</location>
    </subcellularLocation>
</comment>
<name>A0AAN6Y459_9PEZI</name>
<keyword evidence="6" id="KW-0630">Potassium</keyword>
<dbReference type="InterPro" id="IPR050771">
    <property type="entry name" value="Alpha-ketoacid_DH_E1_comp"/>
</dbReference>
<comment type="catalytic activity">
    <reaction evidence="9">
        <text>N(6)-[(R)-lipoyl]-L-lysyl-[protein] + 3-methyl-2-oxobutanoate + H(+) = N(6)-[(R)-S(8)-2-methylpropanoyldihydrolipoyl]-L-lysyl-[protein] + CO2</text>
        <dbReference type="Rhea" id="RHEA:13457"/>
        <dbReference type="Rhea" id="RHEA-COMP:10474"/>
        <dbReference type="Rhea" id="RHEA-COMP:10497"/>
        <dbReference type="ChEBI" id="CHEBI:11851"/>
        <dbReference type="ChEBI" id="CHEBI:15378"/>
        <dbReference type="ChEBI" id="CHEBI:16526"/>
        <dbReference type="ChEBI" id="CHEBI:83099"/>
        <dbReference type="ChEBI" id="CHEBI:83142"/>
        <dbReference type="EC" id="1.2.4.4"/>
    </reaction>
</comment>
<organism evidence="11 12">
    <name type="scientific">Rhypophila decipiens</name>
    <dbReference type="NCBI Taxonomy" id="261697"/>
    <lineage>
        <taxon>Eukaryota</taxon>
        <taxon>Fungi</taxon>
        <taxon>Dikarya</taxon>
        <taxon>Ascomycota</taxon>
        <taxon>Pezizomycotina</taxon>
        <taxon>Sordariomycetes</taxon>
        <taxon>Sordariomycetidae</taxon>
        <taxon>Sordariales</taxon>
        <taxon>Naviculisporaceae</taxon>
        <taxon>Rhypophila</taxon>
    </lineage>
</organism>
<dbReference type="PANTHER" id="PTHR43380:SF1">
    <property type="entry name" value="2-OXOISOVALERATE DEHYDROGENASE SUBUNIT ALPHA, MITOCHONDRIAL"/>
    <property type="match status" value="1"/>
</dbReference>
<dbReference type="Proteomes" id="UP001301769">
    <property type="component" value="Unassembled WGS sequence"/>
</dbReference>